<evidence type="ECO:0000313" key="2">
    <source>
        <dbReference type="EMBL" id="KAK9816827.1"/>
    </source>
</evidence>
<protein>
    <submittedName>
        <fullName evidence="2">Uncharacterized protein</fullName>
    </submittedName>
</protein>
<proteinExistence type="predicted"/>
<sequence>MSWDDDDEYDCVQVIYRDDSKLLATHVPQTGLAATPSARPQHLQAGEGADKILRQRLAETQKKTRQVRSASHQWSPEAAADAYFPWGSSGARAQAAEDHATGHPSPQQGGPASGATPPPCHQTTPAANRKLMAWPQD</sequence>
<name>A0AAW1Q6A9_9CHLO</name>
<feature type="region of interest" description="Disordered" evidence="1">
    <location>
        <begin position="85"/>
        <end position="137"/>
    </location>
</feature>
<keyword evidence="3" id="KW-1185">Reference proteome</keyword>
<organism evidence="2 3">
    <name type="scientific">[Myrmecia] bisecta</name>
    <dbReference type="NCBI Taxonomy" id="41462"/>
    <lineage>
        <taxon>Eukaryota</taxon>
        <taxon>Viridiplantae</taxon>
        <taxon>Chlorophyta</taxon>
        <taxon>core chlorophytes</taxon>
        <taxon>Trebouxiophyceae</taxon>
        <taxon>Trebouxiales</taxon>
        <taxon>Trebouxiaceae</taxon>
        <taxon>Myrmecia</taxon>
    </lineage>
</organism>
<comment type="caution">
    <text evidence="2">The sequence shown here is derived from an EMBL/GenBank/DDBJ whole genome shotgun (WGS) entry which is preliminary data.</text>
</comment>
<dbReference type="AlphaFoldDB" id="A0AAW1Q6A9"/>
<evidence type="ECO:0000313" key="3">
    <source>
        <dbReference type="Proteomes" id="UP001489004"/>
    </source>
</evidence>
<reference evidence="2 3" key="1">
    <citation type="journal article" date="2024" name="Nat. Commun.">
        <title>Phylogenomics reveals the evolutionary origins of lichenization in chlorophyte algae.</title>
        <authorList>
            <person name="Puginier C."/>
            <person name="Libourel C."/>
            <person name="Otte J."/>
            <person name="Skaloud P."/>
            <person name="Haon M."/>
            <person name="Grisel S."/>
            <person name="Petersen M."/>
            <person name="Berrin J.G."/>
            <person name="Delaux P.M."/>
            <person name="Dal Grande F."/>
            <person name="Keller J."/>
        </authorList>
    </citation>
    <scope>NUCLEOTIDE SEQUENCE [LARGE SCALE GENOMIC DNA]</scope>
    <source>
        <strain evidence="2 3">SAG 2043</strain>
    </source>
</reference>
<evidence type="ECO:0000256" key="1">
    <source>
        <dbReference type="SAM" id="MobiDB-lite"/>
    </source>
</evidence>
<gene>
    <name evidence="2" type="ORF">WJX72_005516</name>
</gene>
<dbReference type="Proteomes" id="UP001489004">
    <property type="component" value="Unassembled WGS sequence"/>
</dbReference>
<dbReference type="EMBL" id="JALJOR010000005">
    <property type="protein sequence ID" value="KAK9816827.1"/>
    <property type="molecule type" value="Genomic_DNA"/>
</dbReference>
<accession>A0AAW1Q6A9</accession>